<feature type="domain" description="AB hydrolase-1" evidence="1">
    <location>
        <begin position="205"/>
        <end position="305"/>
    </location>
</feature>
<keyword evidence="3" id="KW-0378">Hydrolase</keyword>
<dbReference type="GO" id="GO:0012505">
    <property type="term" value="C:endomembrane system"/>
    <property type="evidence" value="ECO:0007669"/>
    <property type="project" value="TreeGrafter"/>
</dbReference>
<accession>A0A226DNS7</accession>
<dbReference type="PANTHER" id="PTHR12277">
    <property type="entry name" value="ALPHA/BETA HYDROLASE DOMAIN-CONTAINING PROTEIN"/>
    <property type="match status" value="1"/>
</dbReference>
<dbReference type="Pfam" id="PF00561">
    <property type="entry name" value="Abhydrolase_1"/>
    <property type="match status" value="2"/>
</dbReference>
<dbReference type="PANTHER" id="PTHR12277:SF72">
    <property type="entry name" value="BAT5L PROTEIN"/>
    <property type="match status" value="1"/>
</dbReference>
<dbReference type="Pfam" id="PF22990">
    <property type="entry name" value="ABHD16_N"/>
    <property type="match status" value="1"/>
</dbReference>
<dbReference type="GO" id="GO:0004620">
    <property type="term" value="F:phospholipase activity"/>
    <property type="evidence" value="ECO:0007669"/>
    <property type="project" value="TreeGrafter"/>
</dbReference>
<evidence type="ECO:0000313" key="4">
    <source>
        <dbReference type="Proteomes" id="UP000198287"/>
    </source>
</evidence>
<sequence>MGNFISHVFAPQLYYCYHYDPPVYSANAFEEIGDLCLGYLFPMGLILSLCGREPQYALYLGIFLAFCLTLRGIGRMSNPTYEIFFQIWERAVADPEFQNIDALRRYDFAFWGWPVGFRSFRVAIEHGVNNWLGSIIGWPIAHSVGIYCLYPGRRRARLVMEEGGMRNKIMSSDGCEIDTIFLDRRGVKKTRVGRFLVLCLEGNQSYYEWGMNRTAIQAGYSVLGFNRPGFGESTGHPFPKFELNAAEAIMQYCQEVLGFDDNHIIIYAWSIGGFPGSYLSGQYPNIRGLIIDGSFEDVLPVVLNFVPRCLSILVRIMIRSQFDLRSSLELVRYHRPIRIFRRTRDAIMAHPPGEIATNRANMLLADVLLQRHPILMNNALAFAALTEWLSVPHIRGPAAIRAMELEQLNIPADPTNLTNQAKANLIIRLNRRERMVVSNNGIRSKIKTVDGNELDTIFIDRRGEQDNRSGRFLVICFEGNQTYYEMGMTRTPILKEHSVLGYNRPGFGESTGRPYPYYELNGAEAVLHYAQEELGFEDDDIIIYGWSIGGFPASYLAGQFPNIRGLMIDGTFDDLLPVVLNLVPGCLSMLG</sequence>
<dbReference type="EMBL" id="LNIX01000013">
    <property type="protein sequence ID" value="OXA47192.1"/>
    <property type="molecule type" value="Genomic_DNA"/>
</dbReference>
<feature type="domain" description="Phosphatidylserine Lipase ABHD16 N-terminal" evidence="2">
    <location>
        <begin position="4"/>
        <end position="108"/>
    </location>
</feature>
<feature type="domain" description="AB hydrolase-1" evidence="1">
    <location>
        <begin position="496"/>
        <end position="585"/>
    </location>
</feature>
<comment type="caution">
    <text evidence="3">The sequence shown here is derived from an EMBL/GenBank/DDBJ whole genome shotgun (WGS) entry which is preliminary data.</text>
</comment>
<dbReference type="InterPro" id="IPR054518">
    <property type="entry name" value="ABHD16_N"/>
</dbReference>
<dbReference type="AlphaFoldDB" id="A0A226DNS7"/>
<reference evidence="3 4" key="1">
    <citation type="submission" date="2015-12" db="EMBL/GenBank/DDBJ databases">
        <title>The genome of Folsomia candida.</title>
        <authorList>
            <person name="Faddeeva A."/>
            <person name="Derks M.F."/>
            <person name="Anvar Y."/>
            <person name="Smit S."/>
            <person name="Van Straalen N."/>
            <person name="Roelofs D."/>
        </authorList>
    </citation>
    <scope>NUCLEOTIDE SEQUENCE [LARGE SCALE GENOMIC DNA]</scope>
    <source>
        <strain evidence="3 4">VU population</strain>
        <tissue evidence="3">Whole body</tissue>
    </source>
</reference>
<name>A0A226DNS7_FOLCA</name>
<gene>
    <name evidence="3" type="ORF">Fcan01_17813</name>
</gene>
<dbReference type="GO" id="GO:0047372">
    <property type="term" value="F:monoacylglycerol lipase activity"/>
    <property type="evidence" value="ECO:0007669"/>
    <property type="project" value="TreeGrafter"/>
</dbReference>
<dbReference type="SUPFAM" id="SSF53474">
    <property type="entry name" value="alpha/beta-Hydrolases"/>
    <property type="match status" value="2"/>
</dbReference>
<dbReference type="InterPro" id="IPR029058">
    <property type="entry name" value="AB_hydrolase_fold"/>
</dbReference>
<dbReference type="Proteomes" id="UP000198287">
    <property type="component" value="Unassembled WGS sequence"/>
</dbReference>
<organism evidence="3 4">
    <name type="scientific">Folsomia candida</name>
    <name type="common">Springtail</name>
    <dbReference type="NCBI Taxonomy" id="158441"/>
    <lineage>
        <taxon>Eukaryota</taxon>
        <taxon>Metazoa</taxon>
        <taxon>Ecdysozoa</taxon>
        <taxon>Arthropoda</taxon>
        <taxon>Hexapoda</taxon>
        <taxon>Collembola</taxon>
        <taxon>Entomobryomorpha</taxon>
        <taxon>Isotomoidea</taxon>
        <taxon>Isotomidae</taxon>
        <taxon>Proisotominae</taxon>
        <taxon>Folsomia</taxon>
    </lineage>
</organism>
<evidence type="ECO:0000259" key="2">
    <source>
        <dbReference type="Pfam" id="PF22990"/>
    </source>
</evidence>
<dbReference type="GO" id="GO:0052651">
    <property type="term" value="P:monoacylglycerol catabolic process"/>
    <property type="evidence" value="ECO:0007669"/>
    <property type="project" value="TreeGrafter"/>
</dbReference>
<proteinExistence type="predicted"/>
<dbReference type="InterPro" id="IPR000073">
    <property type="entry name" value="AB_hydrolase_1"/>
</dbReference>
<protein>
    <submittedName>
        <fullName evidence="3">Abhydrolase domain-containing protein 16A</fullName>
    </submittedName>
</protein>
<dbReference type="Gene3D" id="3.40.50.1820">
    <property type="entry name" value="alpha/beta hydrolase"/>
    <property type="match status" value="2"/>
</dbReference>
<evidence type="ECO:0000259" key="1">
    <source>
        <dbReference type="Pfam" id="PF00561"/>
    </source>
</evidence>
<dbReference type="GO" id="GO:0006660">
    <property type="term" value="P:phosphatidylserine catabolic process"/>
    <property type="evidence" value="ECO:0007669"/>
    <property type="project" value="TreeGrafter"/>
</dbReference>
<evidence type="ECO:0000313" key="3">
    <source>
        <dbReference type="EMBL" id="OXA47192.1"/>
    </source>
</evidence>
<keyword evidence="4" id="KW-1185">Reference proteome</keyword>
<dbReference type="OrthoDB" id="6412627at2759"/>